<keyword evidence="2" id="KW-1185">Reference proteome</keyword>
<sequence length="69" mass="7795">MVVAEQSPRVSIHFCDPSQANLERRTVGPVLAGACYSHVYYRLYTQEEPIKSNNPTYSNNPFISHIILA</sequence>
<name>A0A0C9X023_9AGAR</name>
<organism evidence="1 2">
    <name type="scientific">Laccaria amethystina LaAM-08-1</name>
    <dbReference type="NCBI Taxonomy" id="1095629"/>
    <lineage>
        <taxon>Eukaryota</taxon>
        <taxon>Fungi</taxon>
        <taxon>Dikarya</taxon>
        <taxon>Basidiomycota</taxon>
        <taxon>Agaricomycotina</taxon>
        <taxon>Agaricomycetes</taxon>
        <taxon>Agaricomycetidae</taxon>
        <taxon>Agaricales</taxon>
        <taxon>Agaricineae</taxon>
        <taxon>Hydnangiaceae</taxon>
        <taxon>Laccaria</taxon>
    </lineage>
</organism>
<reference evidence="1 2" key="1">
    <citation type="submission" date="2014-04" db="EMBL/GenBank/DDBJ databases">
        <authorList>
            <consortium name="DOE Joint Genome Institute"/>
            <person name="Kuo A."/>
            <person name="Kohler A."/>
            <person name="Nagy L.G."/>
            <person name="Floudas D."/>
            <person name="Copeland A."/>
            <person name="Barry K.W."/>
            <person name="Cichocki N."/>
            <person name="Veneault-Fourrey C."/>
            <person name="LaButti K."/>
            <person name="Lindquist E.A."/>
            <person name="Lipzen A."/>
            <person name="Lundell T."/>
            <person name="Morin E."/>
            <person name="Murat C."/>
            <person name="Sun H."/>
            <person name="Tunlid A."/>
            <person name="Henrissat B."/>
            <person name="Grigoriev I.V."/>
            <person name="Hibbett D.S."/>
            <person name="Martin F."/>
            <person name="Nordberg H.P."/>
            <person name="Cantor M.N."/>
            <person name="Hua S.X."/>
        </authorList>
    </citation>
    <scope>NUCLEOTIDE SEQUENCE [LARGE SCALE GENOMIC DNA]</scope>
    <source>
        <strain evidence="1 2">LaAM-08-1</strain>
    </source>
</reference>
<evidence type="ECO:0000313" key="2">
    <source>
        <dbReference type="Proteomes" id="UP000054477"/>
    </source>
</evidence>
<accession>A0A0C9X023</accession>
<reference evidence="2" key="2">
    <citation type="submission" date="2015-01" db="EMBL/GenBank/DDBJ databases">
        <title>Evolutionary Origins and Diversification of the Mycorrhizal Mutualists.</title>
        <authorList>
            <consortium name="DOE Joint Genome Institute"/>
            <consortium name="Mycorrhizal Genomics Consortium"/>
            <person name="Kohler A."/>
            <person name="Kuo A."/>
            <person name="Nagy L.G."/>
            <person name="Floudas D."/>
            <person name="Copeland A."/>
            <person name="Barry K.W."/>
            <person name="Cichocki N."/>
            <person name="Veneault-Fourrey C."/>
            <person name="LaButti K."/>
            <person name="Lindquist E.A."/>
            <person name="Lipzen A."/>
            <person name="Lundell T."/>
            <person name="Morin E."/>
            <person name="Murat C."/>
            <person name="Riley R."/>
            <person name="Ohm R."/>
            <person name="Sun H."/>
            <person name="Tunlid A."/>
            <person name="Henrissat B."/>
            <person name="Grigoriev I.V."/>
            <person name="Hibbett D.S."/>
            <person name="Martin F."/>
        </authorList>
    </citation>
    <scope>NUCLEOTIDE SEQUENCE [LARGE SCALE GENOMIC DNA]</scope>
    <source>
        <strain evidence="2">LaAM-08-1</strain>
    </source>
</reference>
<dbReference type="AlphaFoldDB" id="A0A0C9X023"/>
<dbReference type="OrthoDB" id="2995174at2759"/>
<gene>
    <name evidence="1" type="ORF">K443DRAFT_15657</name>
</gene>
<evidence type="ECO:0000313" key="1">
    <source>
        <dbReference type="EMBL" id="KIJ89947.1"/>
    </source>
</evidence>
<protein>
    <submittedName>
        <fullName evidence="1">Uncharacterized protein</fullName>
    </submittedName>
</protein>
<dbReference type="EMBL" id="KN839349">
    <property type="protein sequence ID" value="KIJ89947.1"/>
    <property type="molecule type" value="Genomic_DNA"/>
</dbReference>
<dbReference type="Proteomes" id="UP000054477">
    <property type="component" value="Unassembled WGS sequence"/>
</dbReference>
<dbReference type="HOGENOM" id="CLU_2776338_0_0_1"/>
<proteinExistence type="predicted"/>